<dbReference type="Pfam" id="PF14092">
    <property type="entry name" value="DUF4270"/>
    <property type="match status" value="1"/>
</dbReference>
<accession>A0A953HPM1</accession>
<protein>
    <submittedName>
        <fullName evidence="1">DUF4270 domain-containing protein</fullName>
    </submittedName>
</protein>
<sequence>MNITKLMTLIILSVLTISSCTQFEDIGSNLVDDEKLLISTDTILDYELQTFKRDSLFAYVRQGLESDFVPSTHILGQYNDPVFGYTRYDLTAQMQLSPVGVDFSEATFDSAFLLLSYDTTFSPYGETEAMQTLDVYELTNREMPEKVYVEDEFEIEPNTIGSLTFAPAFKNQNRGDSLSAPSHIRVPMTEEFGEKILSLDTSVTASVLNFLDEFAGIVVRPRENAFNGAYRFFAYPTSSAGQSNNSDVAAYSGIRIYYTKDGESKEAYLKMSGSLHHFTTVEHRYEGSVLESVLNDQPADPEYMYIQPTGVGVRIAFDDVSKYQNKVINDVSLTWRVAEHPLGDTSTYQPMPALFALEKESIADRTPITDILFYQSGGAYRQFFGGVLQDNNTTNGNQPVYTFNITNQFQHIVDGSADPEIFIVPTPQDVSRIARSVLHGPGAADTLLQPSIKITYSSTNH</sequence>
<keyword evidence="2" id="KW-1185">Reference proteome</keyword>
<dbReference type="InterPro" id="IPR025366">
    <property type="entry name" value="DUF4270"/>
</dbReference>
<dbReference type="EMBL" id="JAHVHU010000019">
    <property type="protein sequence ID" value="MBY5959874.1"/>
    <property type="molecule type" value="Genomic_DNA"/>
</dbReference>
<dbReference type="RefSeq" id="WP_222581412.1">
    <property type="nucleotide sequence ID" value="NZ_JAHVHU010000019.1"/>
</dbReference>
<organism evidence="1 2">
    <name type="scientific">Membranihabitans marinus</name>
    <dbReference type="NCBI Taxonomy" id="1227546"/>
    <lineage>
        <taxon>Bacteria</taxon>
        <taxon>Pseudomonadati</taxon>
        <taxon>Bacteroidota</taxon>
        <taxon>Saprospiria</taxon>
        <taxon>Saprospirales</taxon>
        <taxon>Saprospiraceae</taxon>
        <taxon>Membranihabitans</taxon>
    </lineage>
</organism>
<dbReference type="PROSITE" id="PS51257">
    <property type="entry name" value="PROKAR_LIPOPROTEIN"/>
    <property type="match status" value="1"/>
</dbReference>
<evidence type="ECO:0000313" key="2">
    <source>
        <dbReference type="Proteomes" id="UP000753961"/>
    </source>
</evidence>
<dbReference type="AlphaFoldDB" id="A0A953HPM1"/>
<proteinExistence type="predicted"/>
<evidence type="ECO:0000313" key="1">
    <source>
        <dbReference type="EMBL" id="MBY5959874.1"/>
    </source>
</evidence>
<dbReference type="Proteomes" id="UP000753961">
    <property type="component" value="Unassembled WGS sequence"/>
</dbReference>
<reference evidence="1" key="1">
    <citation type="submission" date="2021-06" db="EMBL/GenBank/DDBJ databases">
        <title>44 bacteria genomes isolated from Dapeng, Shenzhen.</title>
        <authorList>
            <person name="Zheng W."/>
            <person name="Yu S."/>
            <person name="Huang Y."/>
        </authorList>
    </citation>
    <scope>NUCLEOTIDE SEQUENCE</scope>
    <source>
        <strain evidence="1">DP5N28-2</strain>
    </source>
</reference>
<comment type="caution">
    <text evidence="1">The sequence shown here is derived from an EMBL/GenBank/DDBJ whole genome shotgun (WGS) entry which is preliminary data.</text>
</comment>
<name>A0A953HPM1_9BACT</name>
<gene>
    <name evidence="1" type="ORF">KUV50_17095</name>
</gene>